<dbReference type="EMBL" id="JADBEK010000001">
    <property type="protein sequence ID" value="MBE1584513.1"/>
    <property type="molecule type" value="Genomic_DNA"/>
</dbReference>
<proteinExistence type="predicted"/>
<evidence type="ECO:0000313" key="3">
    <source>
        <dbReference type="Proteomes" id="UP000633509"/>
    </source>
</evidence>
<dbReference type="Proteomes" id="UP000633509">
    <property type="component" value="Unassembled WGS sequence"/>
</dbReference>
<reference evidence="2 3" key="1">
    <citation type="submission" date="2020-10" db="EMBL/GenBank/DDBJ databases">
        <title>Sequencing the genomes of 1000 actinobacteria strains.</title>
        <authorList>
            <person name="Klenk H.-P."/>
        </authorList>
    </citation>
    <scope>NUCLEOTIDE SEQUENCE [LARGE SCALE GENOMIC DNA]</scope>
    <source>
        <strain evidence="2 3">DSM 43173</strain>
    </source>
</reference>
<organism evidence="2 3">
    <name type="scientific">Nonomuraea angiospora</name>
    <dbReference type="NCBI Taxonomy" id="46172"/>
    <lineage>
        <taxon>Bacteria</taxon>
        <taxon>Bacillati</taxon>
        <taxon>Actinomycetota</taxon>
        <taxon>Actinomycetes</taxon>
        <taxon>Streptosporangiales</taxon>
        <taxon>Streptosporangiaceae</taxon>
        <taxon>Nonomuraea</taxon>
    </lineage>
</organism>
<name>A0ABR9LV29_9ACTN</name>
<gene>
    <name evidence="2" type="ORF">H4W80_002771</name>
</gene>
<feature type="transmembrane region" description="Helical" evidence="1">
    <location>
        <begin position="32"/>
        <end position="51"/>
    </location>
</feature>
<evidence type="ECO:0000256" key="1">
    <source>
        <dbReference type="SAM" id="Phobius"/>
    </source>
</evidence>
<feature type="transmembrane region" description="Helical" evidence="1">
    <location>
        <begin position="93"/>
        <end position="114"/>
    </location>
</feature>
<keyword evidence="3" id="KW-1185">Reference proteome</keyword>
<dbReference type="RefSeq" id="WP_192785425.1">
    <property type="nucleotide sequence ID" value="NZ_JADBEK010000001.1"/>
</dbReference>
<protein>
    <submittedName>
        <fullName evidence="2">MFS family permease</fullName>
    </submittedName>
</protein>
<keyword evidence="1" id="KW-1133">Transmembrane helix</keyword>
<evidence type="ECO:0000313" key="2">
    <source>
        <dbReference type="EMBL" id="MBE1584513.1"/>
    </source>
</evidence>
<keyword evidence="1" id="KW-0812">Transmembrane</keyword>
<feature type="transmembrane region" description="Helical" evidence="1">
    <location>
        <begin position="134"/>
        <end position="153"/>
    </location>
</feature>
<feature type="transmembrane region" description="Helical" evidence="1">
    <location>
        <begin position="63"/>
        <end position="86"/>
    </location>
</feature>
<keyword evidence="1" id="KW-0472">Membrane</keyword>
<sequence>MTGTNSTTRRSRQLPGTGVTQLLSRWPWRSSGIAGGAGLALMLLLYAGTPLRGIALASATNMAAVLFFLVGGVVLAAGAGAGAWTWRLLVRPFAVAAIPAVACWCVIVLLRIVILTGEPLSESVFQDGLGRAVVVYQASVLAGIASGAIRWVAHRLNVSREG</sequence>
<comment type="caution">
    <text evidence="2">The sequence shown here is derived from an EMBL/GenBank/DDBJ whole genome shotgun (WGS) entry which is preliminary data.</text>
</comment>
<accession>A0ABR9LV29</accession>